<sequence length="51" mass="5581">MPEFKVGDRVRHVVSGDVGVLEWWGPSGFGVRFDGDSGTSWTGLDSVERVD</sequence>
<dbReference type="EMBL" id="MG099939">
    <property type="protein sequence ID" value="ATW60816.1"/>
    <property type="molecule type" value="Genomic_DNA"/>
</dbReference>
<evidence type="ECO:0000313" key="1">
    <source>
        <dbReference type="EMBL" id="ATW60816.1"/>
    </source>
</evidence>
<dbReference type="Proteomes" id="UP000240944">
    <property type="component" value="Segment"/>
</dbReference>
<gene>
    <name evidence="1" type="ORF">SEA_BENTHERDUNTHAT_46</name>
</gene>
<evidence type="ECO:0000313" key="2">
    <source>
        <dbReference type="Proteomes" id="UP000240944"/>
    </source>
</evidence>
<keyword evidence="2" id="KW-1185">Reference proteome</keyword>
<accession>A0A2H4PF02</accession>
<organism evidence="1 2">
    <name type="scientific">Gordonia phage BENtherdunthat</name>
    <dbReference type="NCBI Taxonomy" id="2047830"/>
    <lineage>
        <taxon>Viruses</taxon>
        <taxon>Duplodnaviria</taxon>
        <taxon>Heunggongvirae</taxon>
        <taxon>Uroviricota</taxon>
        <taxon>Caudoviricetes</taxon>
        <taxon>Langleyhallvirinae</taxon>
        <taxon>Getalongvirus</taxon>
        <taxon>Getalongvirus bentherdunthat</taxon>
    </lineage>
</organism>
<proteinExistence type="predicted"/>
<reference evidence="2" key="1">
    <citation type="submission" date="2017-10" db="EMBL/GenBank/DDBJ databases">
        <authorList>
            <person name="Banno H."/>
            <person name="Chua N.-H."/>
        </authorList>
    </citation>
    <scope>NUCLEOTIDE SEQUENCE [LARGE SCALE GENOMIC DNA]</scope>
</reference>
<name>A0A2H4PF02_9CAUD</name>
<protein>
    <submittedName>
        <fullName evidence="1">Uncharacterized protein</fullName>
    </submittedName>
</protein>